<feature type="compositionally biased region" description="Polar residues" evidence="7">
    <location>
        <begin position="1025"/>
        <end position="1063"/>
    </location>
</feature>
<feature type="region of interest" description="Actin-binding" evidence="6">
    <location>
        <begin position="649"/>
        <end position="671"/>
    </location>
</feature>
<keyword evidence="10" id="KW-1185">Reference proteome</keyword>
<dbReference type="Gene3D" id="6.20.240.20">
    <property type="match status" value="1"/>
</dbReference>
<reference evidence="9" key="1">
    <citation type="journal article" date="2023" name="G3 (Bethesda)">
        <title>A reference genome for the long-term kleptoplast-retaining sea slug Elysia crispata morphotype clarki.</title>
        <authorList>
            <person name="Eastman K.E."/>
            <person name="Pendleton A.L."/>
            <person name="Shaikh M.A."/>
            <person name="Suttiyut T."/>
            <person name="Ogas R."/>
            <person name="Tomko P."/>
            <person name="Gavelis G."/>
            <person name="Widhalm J.R."/>
            <person name="Wisecaver J.H."/>
        </authorList>
    </citation>
    <scope>NUCLEOTIDE SEQUENCE</scope>
    <source>
        <strain evidence="9">ECLA1</strain>
    </source>
</reference>
<feature type="binding site" evidence="6">
    <location>
        <begin position="162"/>
        <end position="169"/>
    </location>
    <ligand>
        <name>ATP</name>
        <dbReference type="ChEBI" id="CHEBI:30616"/>
    </ligand>
</feature>
<dbReference type="Pfam" id="PF00063">
    <property type="entry name" value="Myosin_head"/>
    <property type="match status" value="1"/>
</dbReference>
<organism evidence="9 10">
    <name type="scientific">Elysia crispata</name>
    <name type="common">lettuce slug</name>
    <dbReference type="NCBI Taxonomy" id="231223"/>
    <lineage>
        <taxon>Eukaryota</taxon>
        <taxon>Metazoa</taxon>
        <taxon>Spiralia</taxon>
        <taxon>Lophotrochozoa</taxon>
        <taxon>Mollusca</taxon>
        <taxon>Gastropoda</taxon>
        <taxon>Heterobranchia</taxon>
        <taxon>Euthyneura</taxon>
        <taxon>Panpulmonata</taxon>
        <taxon>Sacoglossa</taxon>
        <taxon>Placobranchoidea</taxon>
        <taxon>Plakobranchidae</taxon>
        <taxon>Elysia</taxon>
    </lineage>
</organism>
<feature type="region of interest" description="Disordered" evidence="7">
    <location>
        <begin position="1171"/>
        <end position="1200"/>
    </location>
</feature>
<dbReference type="InterPro" id="IPR027417">
    <property type="entry name" value="P-loop_NTPase"/>
</dbReference>
<dbReference type="PRINTS" id="PR00193">
    <property type="entry name" value="MYOSINHEAVY"/>
</dbReference>
<dbReference type="PROSITE" id="PS51456">
    <property type="entry name" value="MYOSIN_MOTOR"/>
    <property type="match status" value="1"/>
</dbReference>
<evidence type="ECO:0000256" key="4">
    <source>
        <dbReference type="ARBA" id="ARBA00023175"/>
    </source>
</evidence>
<keyword evidence="4 6" id="KW-0505">Motor protein</keyword>
<dbReference type="GO" id="GO:0005524">
    <property type="term" value="F:ATP binding"/>
    <property type="evidence" value="ECO:0007669"/>
    <property type="project" value="UniProtKB-UniRule"/>
</dbReference>
<keyword evidence="5 6" id="KW-0009">Actin-binding</keyword>
<comment type="similarity">
    <text evidence="6">Belongs to the TRAFAC class myosin-kinesin ATPase superfamily. Myosin family.</text>
</comment>
<dbReference type="Proteomes" id="UP001283361">
    <property type="component" value="Unassembled WGS sequence"/>
</dbReference>
<dbReference type="GO" id="GO:0051015">
    <property type="term" value="F:actin filament binding"/>
    <property type="evidence" value="ECO:0007669"/>
    <property type="project" value="TreeGrafter"/>
</dbReference>
<accession>A0AAE1DA25</accession>
<dbReference type="GO" id="GO:0016459">
    <property type="term" value="C:myosin complex"/>
    <property type="evidence" value="ECO:0007669"/>
    <property type="project" value="UniProtKB-KW"/>
</dbReference>
<dbReference type="PANTHER" id="PTHR13140">
    <property type="entry name" value="MYOSIN"/>
    <property type="match status" value="1"/>
</dbReference>
<dbReference type="InterPro" id="IPR001609">
    <property type="entry name" value="Myosin_head_motor_dom-like"/>
</dbReference>
<feature type="domain" description="Myosin motor" evidence="8">
    <location>
        <begin position="65"/>
        <end position="828"/>
    </location>
</feature>
<evidence type="ECO:0000256" key="5">
    <source>
        <dbReference type="ARBA" id="ARBA00023203"/>
    </source>
</evidence>
<dbReference type="Gene3D" id="1.20.5.190">
    <property type="match status" value="1"/>
</dbReference>
<dbReference type="GO" id="GO:0000146">
    <property type="term" value="F:microfilament motor activity"/>
    <property type="evidence" value="ECO:0007669"/>
    <property type="project" value="TreeGrafter"/>
</dbReference>
<dbReference type="Gene3D" id="1.10.10.820">
    <property type="match status" value="1"/>
</dbReference>
<dbReference type="Gene3D" id="1.20.120.720">
    <property type="entry name" value="Myosin VI head, motor domain, U50 subdomain"/>
    <property type="match status" value="1"/>
</dbReference>
<evidence type="ECO:0000256" key="2">
    <source>
        <dbReference type="ARBA" id="ARBA00022840"/>
    </source>
</evidence>
<dbReference type="Gene3D" id="1.20.58.530">
    <property type="match status" value="1"/>
</dbReference>
<name>A0AAE1DA25_9GAST</name>
<dbReference type="SMART" id="SM00015">
    <property type="entry name" value="IQ"/>
    <property type="match status" value="3"/>
</dbReference>
<dbReference type="GO" id="GO:0005737">
    <property type="term" value="C:cytoplasm"/>
    <property type="evidence" value="ECO:0007669"/>
    <property type="project" value="TreeGrafter"/>
</dbReference>
<dbReference type="PANTHER" id="PTHR13140:SF289">
    <property type="entry name" value="UNCONVENTIONAL MYOSIN-XIX"/>
    <property type="match status" value="1"/>
</dbReference>
<comment type="caution">
    <text evidence="9">The sequence shown here is derived from an EMBL/GenBank/DDBJ whole genome shotgun (WGS) entry which is preliminary data.</text>
</comment>
<evidence type="ECO:0000256" key="7">
    <source>
        <dbReference type="SAM" id="MobiDB-lite"/>
    </source>
</evidence>
<keyword evidence="2 6" id="KW-0067">ATP-binding</keyword>
<sequence>MLNQIENKKVTLGQVVYKRDDQQGWVLARVVGVSENYVTLELEDGQRIKQKSSTLLLRSEHSDLINVSNLTELTPINEATVLECLHQRFSYNQFYTLAGSTVVAINPFKDVDELYTMHKICKYYEHKNKEELEPHVYLVADKAYSCMKRELGCVNQSIIVSGESGAGKTVSAKHLLRYLTIVSTPEDAIDLNNSVPASVIERRVLDSNPLLEAFGNAATPRNDNSSRFGKFIQLQFHRNGNILGGIIQTYLLEKTRVVHQRPGENNFHIFYQLLALQKEPQIPDFLGPIKEEIQASRLECSLISKDENHSLLTTLNAMSEIGITPASQVAVFQTLLAILHLTTLKFLPQRDEESSGYSEDQDLSPAQLETVRAKEESARLLGVSPQNLHYSLLNRSIVSGDDSKSSRRSVFYKPVMVAEAESRRDCLAMLLYSKLFDWLVTFINHQIKVEYFDHNIGLLDIYGFESFEENSLEQLCINYANERLQQHYVMHFLHDLQMEYESEGIAWKCVPYTDNKLCVDALDGSTGVFGVLNEDVYLNRRSVDHQVCNRIIEACSNSQLVRKPHFGTYGNQFLITHFAGDVLYTVKDAVTKNKDNIPPELISLLHSSSNSFVLQLFSDYGSPSLETKASRVVKSHRKKTVLSSFKNSLDSLLAILSQSDVHYVRCIKPNTMSRQGEFDRAFVLQQLQACGTIQAVDICRRGYPAKMTYQDFARRYQVFTRMKDCLGKLFSSQSHSKTCRISVDFNEKNLSTFKGSFFLIVEEHLSKMQRTCSVLKEIENHQNLQRLCASILETVFEPYLLAGVEVQFGHNKIFLTQTQVEHLEEIRYRVIHHVVCLAQACWKGHLQRTRYHHIRNSVLMIQTSWRAHSQRRKFNEMQIAARVIQRGWSRHRLRRSLGALAKASRTVKRSLLKWVRRGKFKKSLEKLRLHKESKKTDKEEKSNIHVAFNENCEFLEFELSQATLNYPSTSNITTDVQHFIHAQSIQSPSLSNLYVDNEEGNPLETGLDKRVPLDLDGPDGIHDNTVGSGQWSEDSGVITQLESASGPDSTNTSDNNGSGQENVPGNLRHEMAENHTKHTLHATKRPRAVLTVHREANKNHGRKDEKEIRSPALKKKCMSGRDEGGGGDCNRSKGGRKREDLYVANGVVTCRRLTRSGYRFHVRSSVLKHGHRTHHSYLPHGLPDALPSDEEDSDSMRTLM</sequence>
<dbReference type="PROSITE" id="PS50096">
    <property type="entry name" value="IQ"/>
    <property type="match status" value="1"/>
</dbReference>
<dbReference type="InterPro" id="IPR036961">
    <property type="entry name" value="Kinesin_motor_dom_sf"/>
</dbReference>
<dbReference type="GO" id="GO:0007015">
    <property type="term" value="P:actin filament organization"/>
    <property type="evidence" value="ECO:0007669"/>
    <property type="project" value="TreeGrafter"/>
</dbReference>
<feature type="region of interest" description="Disordered" evidence="7">
    <location>
        <begin position="1013"/>
        <end position="1066"/>
    </location>
</feature>
<evidence type="ECO:0000256" key="3">
    <source>
        <dbReference type="ARBA" id="ARBA00023123"/>
    </source>
</evidence>
<dbReference type="SUPFAM" id="SSF52540">
    <property type="entry name" value="P-loop containing nucleoside triphosphate hydrolases"/>
    <property type="match status" value="1"/>
</dbReference>
<evidence type="ECO:0000256" key="1">
    <source>
        <dbReference type="ARBA" id="ARBA00022741"/>
    </source>
</evidence>
<dbReference type="SMART" id="SM00242">
    <property type="entry name" value="MYSc"/>
    <property type="match status" value="1"/>
</dbReference>
<dbReference type="CDD" id="cd00124">
    <property type="entry name" value="MYSc"/>
    <property type="match status" value="1"/>
</dbReference>
<evidence type="ECO:0000313" key="9">
    <source>
        <dbReference type="EMBL" id="KAK3762270.1"/>
    </source>
</evidence>
<keyword evidence="3 6" id="KW-0518">Myosin</keyword>
<dbReference type="InterPro" id="IPR000048">
    <property type="entry name" value="IQ_motif_EF-hand-BS"/>
</dbReference>
<feature type="region of interest" description="Disordered" evidence="7">
    <location>
        <begin position="1116"/>
        <end position="1135"/>
    </location>
</feature>
<dbReference type="AlphaFoldDB" id="A0AAE1DA25"/>
<keyword evidence="1 6" id="KW-0547">Nucleotide-binding</keyword>
<proteinExistence type="inferred from homology"/>
<dbReference type="Gene3D" id="3.40.850.10">
    <property type="entry name" value="Kinesin motor domain"/>
    <property type="match status" value="1"/>
</dbReference>
<dbReference type="EMBL" id="JAWDGP010004732">
    <property type="protein sequence ID" value="KAK3762270.1"/>
    <property type="molecule type" value="Genomic_DNA"/>
</dbReference>
<evidence type="ECO:0000256" key="6">
    <source>
        <dbReference type="PROSITE-ProRule" id="PRU00782"/>
    </source>
</evidence>
<dbReference type="GO" id="GO:0016020">
    <property type="term" value="C:membrane"/>
    <property type="evidence" value="ECO:0007669"/>
    <property type="project" value="TreeGrafter"/>
</dbReference>
<evidence type="ECO:0000313" key="10">
    <source>
        <dbReference type="Proteomes" id="UP001283361"/>
    </source>
</evidence>
<gene>
    <name evidence="9" type="ORF">RRG08_005535</name>
</gene>
<protein>
    <recommendedName>
        <fullName evidence="8">Myosin motor domain-containing protein</fullName>
    </recommendedName>
</protein>
<evidence type="ECO:0000259" key="8">
    <source>
        <dbReference type="PROSITE" id="PS51456"/>
    </source>
</evidence>